<sequence length="172" mass="19088">MRIRPATIADAAVLADVHVRTWQATYRGFVPDGYLRSLDPVRWRPFWQDRLRRPEEGTATLALVPDAGDRPVGFVSFGPSRDDAADVAAGEIFAIYVLPEHWGTGGGRMLMAAALTALADAGFGRATLWVLDGNARARRFYEAGGWRPDGLTKRDESRGFPLDEVRYVLDLR</sequence>
<dbReference type="Pfam" id="PF00583">
    <property type="entry name" value="Acetyltransf_1"/>
    <property type="match status" value="1"/>
</dbReference>
<evidence type="ECO:0000256" key="1">
    <source>
        <dbReference type="ARBA" id="ARBA00022679"/>
    </source>
</evidence>
<reference evidence="4" key="1">
    <citation type="submission" date="2023-07" db="EMBL/GenBank/DDBJ databases">
        <title>Sequencing the genomes of 1000 actinobacteria strains.</title>
        <authorList>
            <person name="Klenk H.-P."/>
        </authorList>
    </citation>
    <scope>NUCLEOTIDE SEQUENCE</scope>
    <source>
        <strain evidence="4">DSM 44707</strain>
    </source>
</reference>
<dbReference type="PANTHER" id="PTHR43877:SF1">
    <property type="entry name" value="ACETYLTRANSFERASE"/>
    <property type="match status" value="1"/>
</dbReference>
<keyword evidence="5" id="KW-1185">Reference proteome</keyword>
<dbReference type="EMBL" id="JAVDYB010000001">
    <property type="protein sequence ID" value="MDR7274941.1"/>
    <property type="molecule type" value="Genomic_DNA"/>
</dbReference>
<evidence type="ECO:0000313" key="4">
    <source>
        <dbReference type="EMBL" id="MDR7274941.1"/>
    </source>
</evidence>
<proteinExistence type="predicted"/>
<dbReference type="InterPro" id="IPR000182">
    <property type="entry name" value="GNAT_dom"/>
</dbReference>
<feature type="domain" description="N-acetyltransferase" evidence="3">
    <location>
        <begin position="1"/>
        <end position="172"/>
    </location>
</feature>
<dbReference type="PROSITE" id="PS51186">
    <property type="entry name" value="GNAT"/>
    <property type="match status" value="1"/>
</dbReference>
<dbReference type="PANTHER" id="PTHR43877">
    <property type="entry name" value="AMINOALKYLPHOSPHONATE N-ACETYLTRANSFERASE-RELATED-RELATED"/>
    <property type="match status" value="1"/>
</dbReference>
<dbReference type="InterPro" id="IPR050832">
    <property type="entry name" value="Bact_Acetyltransf"/>
</dbReference>
<dbReference type="GO" id="GO:0016747">
    <property type="term" value="F:acyltransferase activity, transferring groups other than amino-acyl groups"/>
    <property type="evidence" value="ECO:0007669"/>
    <property type="project" value="InterPro"/>
</dbReference>
<organism evidence="4 5">
    <name type="scientific">Catenuloplanes atrovinosus</name>
    <dbReference type="NCBI Taxonomy" id="137266"/>
    <lineage>
        <taxon>Bacteria</taxon>
        <taxon>Bacillati</taxon>
        <taxon>Actinomycetota</taxon>
        <taxon>Actinomycetes</taxon>
        <taxon>Micromonosporales</taxon>
        <taxon>Micromonosporaceae</taxon>
        <taxon>Catenuloplanes</taxon>
    </lineage>
</organism>
<keyword evidence="2" id="KW-0012">Acyltransferase</keyword>
<dbReference type="CDD" id="cd04301">
    <property type="entry name" value="NAT_SF"/>
    <property type="match status" value="1"/>
</dbReference>
<evidence type="ECO:0000256" key="2">
    <source>
        <dbReference type="ARBA" id="ARBA00023315"/>
    </source>
</evidence>
<evidence type="ECO:0000259" key="3">
    <source>
        <dbReference type="PROSITE" id="PS51186"/>
    </source>
</evidence>
<dbReference type="SUPFAM" id="SSF55729">
    <property type="entry name" value="Acyl-CoA N-acyltransferases (Nat)"/>
    <property type="match status" value="1"/>
</dbReference>
<dbReference type="InterPro" id="IPR016181">
    <property type="entry name" value="Acyl_CoA_acyltransferase"/>
</dbReference>
<dbReference type="AlphaFoldDB" id="A0AAE3YNB7"/>
<name>A0AAE3YNB7_9ACTN</name>
<keyword evidence="1" id="KW-0808">Transferase</keyword>
<gene>
    <name evidence="4" type="ORF">J2S41_001719</name>
</gene>
<dbReference type="Gene3D" id="3.40.630.30">
    <property type="match status" value="1"/>
</dbReference>
<evidence type="ECO:0000313" key="5">
    <source>
        <dbReference type="Proteomes" id="UP001183643"/>
    </source>
</evidence>
<protein>
    <submittedName>
        <fullName evidence="4">GNAT superfamily N-acetyltransferase</fullName>
    </submittedName>
</protein>
<comment type="caution">
    <text evidence="4">The sequence shown here is derived from an EMBL/GenBank/DDBJ whole genome shotgun (WGS) entry which is preliminary data.</text>
</comment>
<dbReference type="RefSeq" id="WP_310365275.1">
    <property type="nucleotide sequence ID" value="NZ_JAVDYB010000001.1"/>
</dbReference>
<accession>A0AAE3YNB7</accession>
<dbReference type="Proteomes" id="UP001183643">
    <property type="component" value="Unassembled WGS sequence"/>
</dbReference>